<gene>
    <name evidence="2" type="ORF">MAMP_01387</name>
</gene>
<evidence type="ECO:0000313" key="2">
    <source>
        <dbReference type="EMBL" id="EGL53609.1"/>
    </source>
</evidence>
<protein>
    <submittedName>
        <fullName evidence="2">Uncharacterized protein</fullName>
    </submittedName>
</protein>
<dbReference type="Proteomes" id="UP000003544">
    <property type="component" value="Unassembled WGS sequence"/>
</dbReference>
<feature type="compositionally biased region" description="Basic and acidic residues" evidence="1">
    <location>
        <begin position="27"/>
        <end position="37"/>
    </location>
</feature>
<keyword evidence="3" id="KW-1185">Reference proteome</keyword>
<comment type="caution">
    <text evidence="2">The sequence shown here is derived from an EMBL/GenBank/DDBJ whole genome shotgun (WGS) entry which is preliminary data.</text>
</comment>
<name>F5T3B7_9GAMM</name>
<accession>F5T3B7</accession>
<reference evidence="2 3" key="1">
    <citation type="journal article" date="2011" name="J. Bacteriol.">
        <title>Draft genome sequence of Methylophaga aminisulfidivorans MP T.</title>
        <authorList>
            <person name="Han G.H."/>
            <person name="Kim W."/>
            <person name="Chun J."/>
            <person name="Kim S.W."/>
        </authorList>
    </citation>
    <scope>NUCLEOTIDE SEQUENCE [LARGE SCALE GENOMIC DNA]</scope>
    <source>
        <strain evidence="3">MP(T)</strain>
    </source>
</reference>
<evidence type="ECO:0000313" key="3">
    <source>
        <dbReference type="Proteomes" id="UP000003544"/>
    </source>
</evidence>
<dbReference type="EMBL" id="AFIG01000003">
    <property type="protein sequence ID" value="EGL53609.1"/>
    <property type="molecule type" value="Genomic_DNA"/>
</dbReference>
<evidence type="ECO:0000256" key="1">
    <source>
        <dbReference type="SAM" id="MobiDB-lite"/>
    </source>
</evidence>
<dbReference type="AlphaFoldDB" id="F5T3B7"/>
<proteinExistence type="predicted"/>
<sequence length="37" mass="4238">MVPTLYARYAQESLPKIPDFSGNKSTQLKEVKPKLMK</sequence>
<organism evidence="2 3">
    <name type="scientific">Methylophaga aminisulfidivorans MP</name>
    <dbReference type="NCBI Taxonomy" id="1026882"/>
    <lineage>
        <taxon>Bacteria</taxon>
        <taxon>Pseudomonadati</taxon>
        <taxon>Pseudomonadota</taxon>
        <taxon>Gammaproteobacteria</taxon>
        <taxon>Thiotrichales</taxon>
        <taxon>Piscirickettsiaceae</taxon>
        <taxon>Methylophaga</taxon>
    </lineage>
</organism>
<feature type="region of interest" description="Disordered" evidence="1">
    <location>
        <begin position="18"/>
        <end position="37"/>
    </location>
</feature>